<feature type="transmembrane region" description="Helical" evidence="1">
    <location>
        <begin position="73"/>
        <end position="91"/>
    </location>
</feature>
<protein>
    <recommendedName>
        <fullName evidence="4">Transporter</fullName>
    </recommendedName>
</protein>
<reference evidence="3" key="1">
    <citation type="submission" date="2019-11" db="EMBL/GenBank/DDBJ databases">
        <authorList>
            <person name="Feng L."/>
        </authorList>
    </citation>
    <scope>NUCLEOTIDE SEQUENCE</scope>
    <source>
        <strain evidence="3">PagglomeransLFYP105</strain>
    </source>
</reference>
<keyword evidence="2" id="KW-0732">Signal</keyword>
<keyword evidence="1" id="KW-0812">Transmembrane</keyword>
<feature type="transmembrane region" description="Helical" evidence="1">
    <location>
        <begin position="49"/>
        <end position="66"/>
    </location>
</feature>
<evidence type="ECO:0000256" key="1">
    <source>
        <dbReference type="SAM" id="Phobius"/>
    </source>
</evidence>
<dbReference type="PROSITE" id="PS51257">
    <property type="entry name" value="PROKAR_LIPOPROTEIN"/>
    <property type="match status" value="1"/>
</dbReference>
<evidence type="ECO:0000256" key="2">
    <source>
        <dbReference type="SAM" id="SignalP"/>
    </source>
</evidence>
<sequence length="207" mass="23826">MKVVVLMSVLKSFFFFLFASAACSLPVLCLWADISLFNLDIPEISLTEIVQESVLVSIVFIHFLLAKKWEFMRYCNILIGGFFLSMLIRELDAFFDLLAHGSWVWFALLSAICALLYPVIHFRLTLTQLTHYTRTPWYGMMLSGLLAVLVFSRLFGMHELWYAILDQSYVRVVKNVVEEGSESFGYMLCLIASAGYYCSFRSLSRQK</sequence>
<organism evidence="3">
    <name type="scientific">Enterobacter agglomerans</name>
    <name type="common">Erwinia herbicola</name>
    <name type="synonym">Pantoea agglomerans</name>
    <dbReference type="NCBI Taxonomy" id="549"/>
    <lineage>
        <taxon>Bacteria</taxon>
        <taxon>Pseudomonadati</taxon>
        <taxon>Pseudomonadota</taxon>
        <taxon>Gammaproteobacteria</taxon>
        <taxon>Enterobacterales</taxon>
        <taxon>Erwiniaceae</taxon>
        <taxon>Pantoea</taxon>
        <taxon>Pantoea agglomerans group</taxon>
    </lineage>
</organism>
<feature type="transmembrane region" description="Helical" evidence="1">
    <location>
        <begin position="103"/>
        <end position="126"/>
    </location>
</feature>
<feature type="transmembrane region" description="Helical" evidence="1">
    <location>
        <begin position="138"/>
        <end position="164"/>
    </location>
</feature>
<feature type="chain" id="PRO_5027027369" description="Transporter" evidence="2">
    <location>
        <begin position="22"/>
        <end position="207"/>
    </location>
</feature>
<feature type="transmembrane region" description="Helical" evidence="1">
    <location>
        <begin position="12"/>
        <end position="37"/>
    </location>
</feature>
<gene>
    <name evidence="3" type="ORF">PALFYP105_00688</name>
</gene>
<feature type="signal peptide" evidence="2">
    <location>
        <begin position="1"/>
        <end position="21"/>
    </location>
</feature>
<dbReference type="EMBL" id="CACRUS010000028">
    <property type="protein sequence ID" value="VYU69827.1"/>
    <property type="molecule type" value="Genomic_DNA"/>
</dbReference>
<evidence type="ECO:0008006" key="4">
    <source>
        <dbReference type="Google" id="ProtNLM"/>
    </source>
</evidence>
<keyword evidence="1" id="KW-1133">Transmembrane helix</keyword>
<proteinExistence type="predicted"/>
<name>A0A6N3GY46_ENTAG</name>
<dbReference type="AlphaFoldDB" id="A0A6N3GY46"/>
<keyword evidence="1" id="KW-0472">Membrane</keyword>
<evidence type="ECO:0000313" key="3">
    <source>
        <dbReference type="EMBL" id="VYU69827.1"/>
    </source>
</evidence>
<feature type="transmembrane region" description="Helical" evidence="1">
    <location>
        <begin position="184"/>
        <end position="203"/>
    </location>
</feature>
<accession>A0A6N3GY46</accession>